<evidence type="ECO:0000256" key="3">
    <source>
        <dbReference type="SAM" id="MobiDB-lite"/>
    </source>
</evidence>
<dbReference type="InterPro" id="IPR006619">
    <property type="entry name" value="PGRP_domain_met/bac"/>
</dbReference>
<dbReference type="Pfam" id="PF13517">
    <property type="entry name" value="FG-GAP_3"/>
    <property type="match status" value="1"/>
</dbReference>
<dbReference type="Proteomes" id="UP001247542">
    <property type="component" value="Unassembled WGS sequence"/>
</dbReference>
<feature type="compositionally biased region" description="Polar residues" evidence="3">
    <location>
        <begin position="109"/>
        <end position="132"/>
    </location>
</feature>
<dbReference type="Pfam" id="PF01510">
    <property type="entry name" value="Amidase_2"/>
    <property type="match status" value="1"/>
</dbReference>
<sequence>MSPSSTFRHRLLAIVTVFTTSVLAVAGWGFAPASFAADSDEGPAAGTPPVRISDDIDNTDATTNARDSQVQQPREDADVPDSQAQQPSEDADVHDSQPSTPAKPGDATAPNSQAGPSDTTTPNSQASPSDTTAPGDATAPQQSSGTTVDLAPVDIPAGHPAVIGVTWTGSARVSVQVQLLRDGQWQDAEHIDMEAPQRNGRQGITPTVVTDAQKVRARLISNKEQPVTDPKLHVINSQMTQADQWVSGQLRSRAVATDTSTVIHTRNEWGANPAYMTWPTQYTLGMRGAVIHHTVGSNNYSKADVPGIIRDIYYYHAVTLGWGDIGYNVLVDKFGNAWEGRAGGLTRDPIGAHAIGSNSYTFGISVLGTFTSVQPTNEAVAAVSNIVAWKFRLRGLKAGAPMSIPGKGTISSNIVGHRDVFATACPGEMFYRYTLPRIRTNVARILSNTAPSVPPATPTNPSAYTDIGTQVGRGFTASATYDAGDFNSDGVRDTLLVRPDGRLTLFNHKNSAAVPTARDIGRGWGGFEDLMTGIDFDGDGHPDVLARAQDGRLLLYPGNGRGGFRASRQVGTGWHNFARTFAVEHGVGQRPTVFGLYPSGTLRAYPTDGSGRFTSGIANFPGDYSNLAGDPAVAYTSRPMQRPARGTGLSGAFPIGDLNRDGFDDLAQRDARGIKVRLASATGFTALPSAPTVAVSSSYARGSRVLGTGSGVTRLSSSAKQDVFAVVDGLRELRIFTRTIGTPPVSSPNSWALRWGESMPIGRGFPTQTFAMGNFSGNGYTDAAFVDARGNLKLLQARSRTSFASARQIGSGWNTVKHIMTGVDFDGDGTPDVMAVNRAGDLMLYPGNGGGGFNPTRRIGTGWQGFVRLFAFQDAAGGHPAIGALDKAGRLRLYVTRGGAQFTSPLNLGVGFNHLKDGFAVSDLDQDGYSDLLFRDGAGQLFIQSVASGTAKQPRVTGRGWGSFTTLMSANIDDIWARTSAGQLVRYQTLGPVR</sequence>
<evidence type="ECO:0000256" key="1">
    <source>
        <dbReference type="ARBA" id="ARBA00007553"/>
    </source>
</evidence>
<comment type="caution">
    <text evidence="6">The sequence shown here is derived from an EMBL/GenBank/DDBJ whole genome shotgun (WGS) entry which is preliminary data.</text>
</comment>
<dbReference type="InterPro" id="IPR028994">
    <property type="entry name" value="Integrin_alpha_N"/>
</dbReference>
<dbReference type="Gene3D" id="2.115.10.10">
    <property type="entry name" value="Tachylectin 2"/>
    <property type="match status" value="2"/>
</dbReference>
<dbReference type="InterPro" id="IPR013517">
    <property type="entry name" value="FG-GAP"/>
</dbReference>
<feature type="domain" description="Peptidoglycan recognition protein family" evidence="5">
    <location>
        <begin position="261"/>
        <end position="409"/>
    </location>
</feature>
<proteinExistence type="inferred from homology"/>
<evidence type="ECO:0000256" key="2">
    <source>
        <dbReference type="ARBA" id="ARBA00022729"/>
    </source>
</evidence>
<accession>A0ABU3I9Z8</accession>
<dbReference type="SMART" id="SM00701">
    <property type="entry name" value="PGRP"/>
    <property type="match status" value="1"/>
</dbReference>
<organism evidence="6 7">
    <name type="scientific">Gleimia hominis</name>
    <dbReference type="NCBI Taxonomy" id="595468"/>
    <lineage>
        <taxon>Bacteria</taxon>
        <taxon>Bacillati</taxon>
        <taxon>Actinomycetota</taxon>
        <taxon>Actinomycetes</taxon>
        <taxon>Actinomycetales</taxon>
        <taxon>Actinomycetaceae</taxon>
        <taxon>Gleimia</taxon>
    </lineage>
</organism>
<dbReference type="CDD" id="cd06583">
    <property type="entry name" value="PGRP"/>
    <property type="match status" value="1"/>
</dbReference>
<dbReference type="PANTHER" id="PTHR11022">
    <property type="entry name" value="PEPTIDOGLYCAN RECOGNITION PROTEIN"/>
    <property type="match status" value="1"/>
</dbReference>
<keyword evidence="6" id="KW-0378">Hydrolase</keyword>
<keyword evidence="7" id="KW-1185">Reference proteome</keyword>
<reference evidence="6 7" key="1">
    <citation type="submission" date="2023-06" db="EMBL/GenBank/DDBJ databases">
        <title>Draft genome sequence of Gleimia hominis type strain CCUG 57540T.</title>
        <authorList>
            <person name="Salva-Serra F."/>
            <person name="Cardew S."/>
            <person name="Jensie Markopoulos S."/>
            <person name="Ohlen M."/>
            <person name="Inganas E."/>
            <person name="Svensson-Stadler L."/>
            <person name="Moore E.R.B."/>
        </authorList>
    </citation>
    <scope>NUCLEOTIDE SEQUENCE [LARGE SCALE GENOMIC DNA]</scope>
    <source>
        <strain evidence="6 7">CCUG 57540</strain>
    </source>
</reference>
<name>A0ABU3I9Z8_9ACTO</name>
<dbReference type="SUPFAM" id="SSF69318">
    <property type="entry name" value="Integrin alpha N-terminal domain"/>
    <property type="match status" value="2"/>
</dbReference>
<dbReference type="SUPFAM" id="SSF55846">
    <property type="entry name" value="N-acetylmuramoyl-L-alanine amidase-like"/>
    <property type="match status" value="1"/>
</dbReference>
<feature type="compositionally biased region" description="Low complexity" evidence="3">
    <location>
        <begin position="59"/>
        <end position="68"/>
    </location>
</feature>
<feature type="chain" id="PRO_5047179725" evidence="4">
    <location>
        <begin position="37"/>
        <end position="994"/>
    </location>
</feature>
<evidence type="ECO:0000313" key="7">
    <source>
        <dbReference type="Proteomes" id="UP001247542"/>
    </source>
</evidence>
<evidence type="ECO:0000256" key="4">
    <source>
        <dbReference type="SAM" id="SignalP"/>
    </source>
</evidence>
<protein>
    <submittedName>
        <fullName evidence="6">N-acetylmuramoyl-L-alanine amidase</fullName>
        <ecNumber evidence="6">3.5.1.28</ecNumber>
    </submittedName>
</protein>
<evidence type="ECO:0000313" key="6">
    <source>
        <dbReference type="EMBL" id="MDT3767199.1"/>
    </source>
</evidence>
<dbReference type="PANTHER" id="PTHR11022:SF41">
    <property type="entry name" value="PEPTIDOGLYCAN-RECOGNITION PROTEIN LC-RELATED"/>
    <property type="match status" value="1"/>
</dbReference>
<dbReference type="EMBL" id="JASXSX010000001">
    <property type="protein sequence ID" value="MDT3767199.1"/>
    <property type="molecule type" value="Genomic_DNA"/>
</dbReference>
<dbReference type="Gene3D" id="3.40.80.10">
    <property type="entry name" value="Peptidoglycan recognition protein-like"/>
    <property type="match status" value="1"/>
</dbReference>
<gene>
    <name evidence="6" type="ORF">QS713_03845</name>
</gene>
<feature type="signal peptide" evidence="4">
    <location>
        <begin position="1"/>
        <end position="36"/>
    </location>
</feature>
<dbReference type="InterPro" id="IPR015510">
    <property type="entry name" value="PGRP"/>
</dbReference>
<dbReference type="GO" id="GO:0008745">
    <property type="term" value="F:N-acetylmuramoyl-L-alanine amidase activity"/>
    <property type="evidence" value="ECO:0007669"/>
    <property type="project" value="UniProtKB-EC"/>
</dbReference>
<dbReference type="InterPro" id="IPR002502">
    <property type="entry name" value="Amidase_domain"/>
</dbReference>
<feature type="region of interest" description="Disordered" evidence="3">
    <location>
        <begin position="36"/>
        <end position="152"/>
    </location>
</feature>
<comment type="similarity">
    <text evidence="1">Belongs to the N-acetylmuramoyl-L-alanine amidase 2 family.</text>
</comment>
<evidence type="ECO:0000259" key="5">
    <source>
        <dbReference type="SMART" id="SM00701"/>
    </source>
</evidence>
<dbReference type="InterPro" id="IPR036505">
    <property type="entry name" value="Amidase/PGRP_sf"/>
</dbReference>
<dbReference type="EC" id="3.5.1.28" evidence="6"/>
<dbReference type="RefSeq" id="WP_313272563.1">
    <property type="nucleotide sequence ID" value="NZ_JASXSX010000001.1"/>
</dbReference>
<keyword evidence="2 4" id="KW-0732">Signal</keyword>